<proteinExistence type="predicted"/>
<accession>A0A2T4UP70</accession>
<sequence length="89" mass="9998">MAILLPEFPEEVTFLSALAEQLPELFAIAVFAPLVYIVVLGKNGKPAERIRKIAKALRRPPQAQRTRKSAPPSRRGELCLRLSRYPLAF</sequence>
<reference evidence="2 3" key="1">
    <citation type="submission" date="2018-03" db="EMBL/GenBank/DDBJ databases">
        <title>Bacteriophage NCPPB3778 and a type I-E CRISPR drive the evolution of the US Biological Select Agent, Rathayibacter toxicus.</title>
        <authorList>
            <person name="Davis E.W.II."/>
            <person name="Tabima J.F."/>
            <person name="Weisberg A.J."/>
            <person name="Dantas Lopes L."/>
            <person name="Wiseman M.S."/>
            <person name="Wiseman M.S."/>
            <person name="Pupko T."/>
            <person name="Belcher M.S."/>
            <person name="Sechler A.J."/>
            <person name="Tancos M.A."/>
            <person name="Schroeder B.K."/>
            <person name="Murray T.D."/>
            <person name="Luster D.G."/>
            <person name="Schneider W.L."/>
            <person name="Rogers E."/>
            <person name="Andreote F.D."/>
            <person name="Grunwald N.J."/>
            <person name="Putnam M.L."/>
            <person name="Chang J.H."/>
        </authorList>
    </citation>
    <scope>NUCLEOTIDE SEQUENCE [LARGE SCALE GENOMIC DNA]</scope>
    <source>
        <strain evidence="2 3">DSM 15933</strain>
    </source>
</reference>
<organism evidence="2 3">
    <name type="scientific">Rathayibacter caricis DSM 15933</name>
    <dbReference type="NCBI Taxonomy" id="1328867"/>
    <lineage>
        <taxon>Bacteria</taxon>
        <taxon>Bacillati</taxon>
        <taxon>Actinomycetota</taxon>
        <taxon>Actinomycetes</taxon>
        <taxon>Micrococcales</taxon>
        <taxon>Microbacteriaceae</taxon>
        <taxon>Rathayibacter</taxon>
    </lineage>
</organism>
<dbReference type="AlphaFoldDB" id="A0A2T4UP70"/>
<dbReference type="Proteomes" id="UP000241085">
    <property type="component" value="Unassembled WGS sequence"/>
</dbReference>
<dbReference type="RefSeq" id="WP_107576111.1">
    <property type="nucleotide sequence ID" value="NZ_PZPL01000002.1"/>
</dbReference>
<keyword evidence="1" id="KW-0472">Membrane</keyword>
<gene>
    <name evidence="2" type="ORF">C1I63_18940</name>
</gene>
<evidence type="ECO:0000256" key="1">
    <source>
        <dbReference type="SAM" id="Phobius"/>
    </source>
</evidence>
<keyword evidence="1" id="KW-1133">Transmembrane helix</keyword>
<feature type="transmembrane region" description="Helical" evidence="1">
    <location>
        <begin position="25"/>
        <end position="41"/>
    </location>
</feature>
<evidence type="ECO:0000313" key="3">
    <source>
        <dbReference type="Proteomes" id="UP000241085"/>
    </source>
</evidence>
<name>A0A2T4UP70_9MICO</name>
<protein>
    <submittedName>
        <fullName evidence="2">Uncharacterized protein</fullName>
    </submittedName>
</protein>
<evidence type="ECO:0000313" key="2">
    <source>
        <dbReference type="EMBL" id="PTL71301.1"/>
    </source>
</evidence>
<keyword evidence="1" id="KW-0812">Transmembrane</keyword>
<comment type="caution">
    <text evidence="2">The sequence shown here is derived from an EMBL/GenBank/DDBJ whole genome shotgun (WGS) entry which is preliminary data.</text>
</comment>
<dbReference type="EMBL" id="PZPL01000002">
    <property type="protein sequence ID" value="PTL71301.1"/>
    <property type="molecule type" value="Genomic_DNA"/>
</dbReference>
<keyword evidence="3" id="KW-1185">Reference proteome</keyword>